<dbReference type="AlphaFoldDB" id="A0A917WGW4"/>
<dbReference type="InterPro" id="IPR024983">
    <property type="entry name" value="CHAT_dom"/>
</dbReference>
<organism evidence="2 3">
    <name type="scientific">Dactylosporangium sucinum</name>
    <dbReference type="NCBI Taxonomy" id="1424081"/>
    <lineage>
        <taxon>Bacteria</taxon>
        <taxon>Bacillati</taxon>
        <taxon>Actinomycetota</taxon>
        <taxon>Actinomycetes</taxon>
        <taxon>Micromonosporales</taxon>
        <taxon>Micromonosporaceae</taxon>
        <taxon>Dactylosporangium</taxon>
    </lineage>
</organism>
<dbReference type="Pfam" id="PF12770">
    <property type="entry name" value="CHAT"/>
    <property type="match status" value="1"/>
</dbReference>
<dbReference type="Proteomes" id="UP000642070">
    <property type="component" value="Unassembled WGS sequence"/>
</dbReference>
<evidence type="ECO:0000259" key="1">
    <source>
        <dbReference type="Pfam" id="PF12770"/>
    </source>
</evidence>
<dbReference type="EMBL" id="BMPI01000001">
    <property type="protein sequence ID" value="GGM03116.1"/>
    <property type="molecule type" value="Genomic_DNA"/>
</dbReference>
<protein>
    <recommendedName>
        <fullName evidence="1">CHAT domain-containing protein</fullName>
    </recommendedName>
</protein>
<evidence type="ECO:0000313" key="3">
    <source>
        <dbReference type="Proteomes" id="UP000642070"/>
    </source>
</evidence>
<comment type="caution">
    <text evidence="2">The sequence shown here is derived from an EMBL/GenBank/DDBJ whole genome shotgun (WGS) entry which is preliminary data.</text>
</comment>
<reference evidence="2" key="1">
    <citation type="journal article" date="2014" name="Int. J. Syst. Evol. Microbiol.">
        <title>Complete genome sequence of Corynebacterium casei LMG S-19264T (=DSM 44701T), isolated from a smear-ripened cheese.</title>
        <authorList>
            <consortium name="US DOE Joint Genome Institute (JGI-PGF)"/>
            <person name="Walter F."/>
            <person name="Albersmeier A."/>
            <person name="Kalinowski J."/>
            <person name="Ruckert C."/>
        </authorList>
    </citation>
    <scope>NUCLEOTIDE SEQUENCE</scope>
    <source>
        <strain evidence="2">JCM 19831</strain>
    </source>
</reference>
<accession>A0A917WGW4</accession>
<evidence type="ECO:0000313" key="2">
    <source>
        <dbReference type="EMBL" id="GGM03116.1"/>
    </source>
</evidence>
<gene>
    <name evidence="2" type="ORF">GCM10007977_000620</name>
</gene>
<keyword evidence="3" id="KW-1185">Reference proteome</keyword>
<name>A0A917WGW4_9ACTN</name>
<feature type="domain" description="CHAT" evidence="1">
    <location>
        <begin position="785"/>
        <end position="1049"/>
    </location>
</feature>
<proteinExistence type="predicted"/>
<reference evidence="2" key="2">
    <citation type="submission" date="2020-09" db="EMBL/GenBank/DDBJ databases">
        <authorList>
            <person name="Sun Q."/>
            <person name="Ohkuma M."/>
        </authorList>
    </citation>
    <scope>NUCLEOTIDE SEQUENCE</scope>
    <source>
        <strain evidence="2">JCM 19831</strain>
    </source>
</reference>
<dbReference type="RefSeq" id="WP_190247624.1">
    <property type="nucleotide sequence ID" value="NZ_BMPI01000001.1"/>
</dbReference>
<sequence>MTGAAAERIAVVLSEGDRHAVLVTRPPAPELPPDFLDGLWRQGFYDAPVLLLVAGDEDGFGVLPYRLPPGGVADLAADALRCLRDPVAVRGPYRVSWTPLLAYVLVGHFAGQTRRLGIVTVERYEHADEEYRRVLFHETLAAADPDGVVLLNETVVAPGERSPLHRATLDGLTTAEYGRALLESLTRYRFDGLTYFWVAPDDVLGNAIAVRRGLDEPVRRVSSVEWPPTPEQAAEDAGDWDEGDAFYVPRYRANALDALDDDAGGGDPGRLADAFDAFSYYVRLVRPAGPEQARAVVQDGLAVCDALLRHQFPHPAEWVAEACAALAARFGLFDEERGMLRKAAIACEYLGLFDRSLAHYQRALDRDAPFGYPWLERNLHLSYATTCAAMLAGHEPDNPPGQPLAAADRAVVTRALAHLDEADRLAERHPEGVTEWAVLASAVHRWRLRDLLGEHRAAADALAGLAGDPRMAAHEQLRGSAVVFRLAALKNAADESTGEEPYAELDRAVADALAEDGQWGVDRFMPLLAFDCDERARHGEHFGAFAVADRLRRLIAAMTDRQARTPVPGERHGGAEAIDALARMCRAWRGLLTDAPDDPHLQPMVVLLTGAVESAKSRWLAHDLTTGAPVVTYGATAGDFDQEADAGRLAEVTRRMREDSPARRHRWDEPFGADAEIMTTAGGPVGGRIADLREQLPEGSGFMSFYATRTATYVTVYSPAQTLSMELPVERAELERAVAALQAGFSGTGLYGRIDPDRPFDLPERFIDPVRSLNWRLTAAVAVLRDCPMVVVAPHGAWHNIPVHALILPQLWDTGRNPALCYMPSLSMAVDLFSRAAPVPATAAIATFPRAAAEEPLFLECHRAAADTLRECGPAVDDRFGRDVTPDEVRSMLERSDLLHVLAHGQFRRRSADVMDSGLALSPGATGAEYGLLTGAGLGEAQMRGTHLTVQACSTGRLVASTGDELWGLTRSAFLAGADSVLAPMWDVDLHSSTRLLQSFYRRWLGPGQPEGRSKAQAFTEAQRELYLAGGDDAWRHMYHWAAFKLMGA</sequence>